<evidence type="ECO:0000313" key="3">
    <source>
        <dbReference type="Proteomes" id="UP000093346"/>
    </source>
</evidence>
<proteinExistence type="predicted"/>
<keyword evidence="1" id="KW-1133">Transmembrane helix</keyword>
<accession>A0AB33BMB4</accession>
<protein>
    <submittedName>
        <fullName evidence="2">Uncharacterized protein</fullName>
    </submittedName>
</protein>
<keyword evidence="1" id="KW-0812">Transmembrane</keyword>
<sequence>MAIKKVIAALLVLIMLICLVFEALNGAFTKNPSKAQSRIYHFCDVIYSLCLVGIALVVVASSILRSM</sequence>
<gene>
    <name evidence="2" type="ORF">AYR59_00830</name>
</gene>
<organism evidence="2 3">
    <name type="scientific">Fructilactobacillus lindneri</name>
    <dbReference type="NCBI Taxonomy" id="53444"/>
    <lineage>
        <taxon>Bacteria</taxon>
        <taxon>Bacillati</taxon>
        <taxon>Bacillota</taxon>
        <taxon>Bacilli</taxon>
        <taxon>Lactobacillales</taxon>
        <taxon>Lactobacillaceae</taxon>
        <taxon>Fructilactobacillus</taxon>
    </lineage>
</organism>
<evidence type="ECO:0000313" key="2">
    <source>
        <dbReference type="EMBL" id="ANZ58697.1"/>
    </source>
</evidence>
<dbReference type="Proteomes" id="UP000093346">
    <property type="component" value="Chromosome"/>
</dbReference>
<name>A0AB33BMB4_9LACO</name>
<reference evidence="2 3" key="1">
    <citation type="submission" date="2016-03" db="EMBL/GenBank/DDBJ databases">
        <title>Pediococcus and Lactobacillus from brewery environment - whole genome sequencing and assembly.</title>
        <authorList>
            <person name="Behr J."/>
            <person name="Geissler A.J."/>
            <person name="Vogel R.F."/>
        </authorList>
    </citation>
    <scope>NUCLEOTIDE SEQUENCE [LARGE SCALE GENOMIC DNA]</scope>
    <source>
        <strain evidence="2 3">TMW 1.481</strain>
    </source>
</reference>
<dbReference type="EMBL" id="CP014907">
    <property type="protein sequence ID" value="ANZ58697.1"/>
    <property type="molecule type" value="Genomic_DNA"/>
</dbReference>
<feature type="transmembrane region" description="Helical" evidence="1">
    <location>
        <begin position="45"/>
        <end position="64"/>
    </location>
</feature>
<keyword evidence="1" id="KW-0472">Membrane</keyword>
<dbReference type="KEGG" id="lle:AYR59_00830"/>
<evidence type="ECO:0000256" key="1">
    <source>
        <dbReference type="SAM" id="Phobius"/>
    </source>
</evidence>
<dbReference type="AlphaFoldDB" id="A0AB33BMB4"/>